<evidence type="ECO:0000313" key="9">
    <source>
        <dbReference type="Proteomes" id="UP001595615"/>
    </source>
</evidence>
<dbReference type="PANTHER" id="PTHR34388:SF1">
    <property type="entry name" value="DNA POLYMERASE III SUBUNIT DELTA"/>
    <property type="match status" value="1"/>
</dbReference>
<keyword evidence="4" id="KW-0235">DNA replication</keyword>
<dbReference type="EMBL" id="JBHRXV010000018">
    <property type="protein sequence ID" value="MFC3714490.1"/>
    <property type="molecule type" value="Genomic_DNA"/>
</dbReference>
<evidence type="ECO:0000256" key="7">
    <source>
        <dbReference type="ARBA" id="ARBA00049244"/>
    </source>
</evidence>
<comment type="catalytic activity">
    <reaction evidence="7">
        <text>DNA(n) + a 2'-deoxyribonucleoside 5'-triphosphate = DNA(n+1) + diphosphate</text>
        <dbReference type="Rhea" id="RHEA:22508"/>
        <dbReference type="Rhea" id="RHEA-COMP:17339"/>
        <dbReference type="Rhea" id="RHEA-COMP:17340"/>
        <dbReference type="ChEBI" id="CHEBI:33019"/>
        <dbReference type="ChEBI" id="CHEBI:61560"/>
        <dbReference type="ChEBI" id="CHEBI:173112"/>
        <dbReference type="EC" id="2.7.7.7"/>
    </reaction>
</comment>
<dbReference type="InterPro" id="IPR008921">
    <property type="entry name" value="DNA_pol3_clamp-load_cplx_C"/>
</dbReference>
<dbReference type="NCBIfam" id="TIGR01128">
    <property type="entry name" value="holA"/>
    <property type="match status" value="1"/>
</dbReference>
<protein>
    <recommendedName>
        <fullName evidence="1">DNA-directed DNA polymerase</fullName>
        <ecNumber evidence="1">2.7.7.7</ecNumber>
    </recommendedName>
</protein>
<reference evidence="9" key="1">
    <citation type="journal article" date="2019" name="Int. J. Syst. Evol. Microbiol.">
        <title>The Global Catalogue of Microorganisms (GCM) 10K type strain sequencing project: providing services to taxonomists for standard genome sequencing and annotation.</title>
        <authorList>
            <consortium name="The Broad Institute Genomics Platform"/>
            <consortium name="The Broad Institute Genome Sequencing Center for Infectious Disease"/>
            <person name="Wu L."/>
            <person name="Ma J."/>
        </authorList>
    </citation>
    <scope>NUCLEOTIDE SEQUENCE [LARGE SCALE GENOMIC DNA]</scope>
    <source>
        <strain evidence="9">KCTC 42644</strain>
    </source>
</reference>
<comment type="similarity">
    <text evidence="6">Belongs to the DNA polymerase HolA subunit family.</text>
</comment>
<dbReference type="EC" id="2.7.7.7" evidence="1"/>
<sequence>MKSLRADKGYAPERIGPDIRVTLFHGADEAASADLAWKLAKHYGGEIILLSPATLKEDPGRLPDEAAAVSMFGDKRVIRVDGAGDESVEAISLLLGATAAGNPAVIVAGNLRKGSKLLALIEDAPNAAGVISYEADARDAGRNLEEVAGEMGLQLMREVAPRLAAACNNDRRLIRRELEKLALYVDATPEAPQRLTVEHLAEVGAAVDDAEFGPLVDAVAGGRAAMADQQLTKLTAQGVAGIAQLRAVARRLWLLADLRTTVDNGMSPQAAVDGARPPVFWKEKERVTTQLQRWREPMLRNALERLFATERDIKKSGTAGDVLASQALLAIAAMGNR</sequence>
<evidence type="ECO:0000256" key="4">
    <source>
        <dbReference type="ARBA" id="ARBA00022705"/>
    </source>
</evidence>
<evidence type="ECO:0000313" key="8">
    <source>
        <dbReference type="EMBL" id="MFC3714490.1"/>
    </source>
</evidence>
<proteinExistence type="inferred from homology"/>
<accession>A0ABV7XE89</accession>
<evidence type="ECO:0000256" key="1">
    <source>
        <dbReference type="ARBA" id="ARBA00012417"/>
    </source>
</evidence>
<dbReference type="GO" id="GO:0003887">
    <property type="term" value="F:DNA-directed DNA polymerase activity"/>
    <property type="evidence" value="ECO:0007669"/>
    <property type="project" value="UniProtKB-EC"/>
</dbReference>
<name>A0ABV7XE89_9SPHN</name>
<keyword evidence="5" id="KW-0239">DNA-directed DNA polymerase</keyword>
<evidence type="ECO:0000256" key="2">
    <source>
        <dbReference type="ARBA" id="ARBA00022679"/>
    </source>
</evidence>
<evidence type="ECO:0000256" key="3">
    <source>
        <dbReference type="ARBA" id="ARBA00022695"/>
    </source>
</evidence>
<dbReference type="RefSeq" id="WP_380864160.1">
    <property type="nucleotide sequence ID" value="NZ_JBHRXV010000018.1"/>
</dbReference>
<organism evidence="8 9">
    <name type="scientific">Sphingoaurantiacus capsulatus</name>
    <dbReference type="NCBI Taxonomy" id="1771310"/>
    <lineage>
        <taxon>Bacteria</taxon>
        <taxon>Pseudomonadati</taxon>
        <taxon>Pseudomonadota</taxon>
        <taxon>Alphaproteobacteria</taxon>
        <taxon>Sphingomonadales</taxon>
        <taxon>Sphingosinicellaceae</taxon>
        <taxon>Sphingoaurantiacus</taxon>
    </lineage>
</organism>
<comment type="caution">
    <text evidence="8">The sequence shown here is derived from an EMBL/GenBank/DDBJ whole genome shotgun (WGS) entry which is preliminary data.</text>
</comment>
<evidence type="ECO:0000256" key="5">
    <source>
        <dbReference type="ARBA" id="ARBA00022932"/>
    </source>
</evidence>
<dbReference type="SUPFAM" id="SSF48019">
    <property type="entry name" value="post-AAA+ oligomerization domain-like"/>
    <property type="match status" value="1"/>
</dbReference>
<keyword evidence="2 8" id="KW-0808">Transferase</keyword>
<dbReference type="PANTHER" id="PTHR34388">
    <property type="entry name" value="DNA POLYMERASE III SUBUNIT DELTA"/>
    <property type="match status" value="1"/>
</dbReference>
<gene>
    <name evidence="8" type="primary">holA</name>
    <name evidence="8" type="ORF">ACFOMD_18125</name>
</gene>
<dbReference type="InterPro" id="IPR005790">
    <property type="entry name" value="DNA_polIII_delta"/>
</dbReference>
<dbReference type="SUPFAM" id="SSF52540">
    <property type="entry name" value="P-loop containing nucleoside triphosphate hydrolases"/>
    <property type="match status" value="1"/>
</dbReference>
<dbReference type="InterPro" id="IPR027417">
    <property type="entry name" value="P-loop_NTPase"/>
</dbReference>
<evidence type="ECO:0000256" key="6">
    <source>
        <dbReference type="ARBA" id="ARBA00034754"/>
    </source>
</evidence>
<dbReference type="Proteomes" id="UP001595615">
    <property type="component" value="Unassembled WGS sequence"/>
</dbReference>
<keyword evidence="9" id="KW-1185">Reference proteome</keyword>
<keyword evidence="3 8" id="KW-0548">Nucleotidyltransferase</keyword>
<dbReference type="Gene3D" id="1.20.272.10">
    <property type="match status" value="1"/>
</dbReference>